<dbReference type="Proteomes" id="UP000593818">
    <property type="component" value="Plasmid pSID"/>
</dbReference>
<protein>
    <submittedName>
        <fullName evidence="1">Uncharacterized protein</fullName>
    </submittedName>
</protein>
<evidence type="ECO:0000313" key="2">
    <source>
        <dbReference type="Proteomes" id="UP000593818"/>
    </source>
</evidence>
<gene>
    <name evidence="1" type="ORF">INP59_26910</name>
</gene>
<accession>A0A7M2XW59</accession>
<organism evidence="1 2">
    <name type="scientific">Rhodococcus pyridinivorans</name>
    <dbReference type="NCBI Taxonomy" id="103816"/>
    <lineage>
        <taxon>Bacteria</taxon>
        <taxon>Bacillati</taxon>
        <taxon>Actinomycetota</taxon>
        <taxon>Actinomycetes</taxon>
        <taxon>Mycobacteriales</taxon>
        <taxon>Nocardiaceae</taxon>
        <taxon>Rhodococcus</taxon>
    </lineage>
</organism>
<keyword evidence="1" id="KW-0614">Plasmid</keyword>
<dbReference type="AlphaFoldDB" id="A0A7M2XW59"/>
<keyword evidence="2" id="KW-1185">Reference proteome</keyword>
<dbReference type="EMBL" id="CP063453">
    <property type="protein sequence ID" value="QOW02006.1"/>
    <property type="molecule type" value="Genomic_DNA"/>
</dbReference>
<name>A0A7M2XW59_9NOCA</name>
<reference evidence="1 2" key="1">
    <citation type="submission" date="2020-10" db="EMBL/GenBank/DDBJ databases">
        <title>Whole genome sequence of oil-degrading bacteria Rhodococcus pyridinivorans strain 5Ap.</title>
        <authorList>
            <person name="Akhremchuk A.E."/>
            <person name="Valentovich L.N."/>
            <person name="Charniauskaya M.I."/>
            <person name="Bukliarevich H.A."/>
            <person name="Titok M.A."/>
        </authorList>
    </citation>
    <scope>NUCLEOTIDE SEQUENCE [LARGE SCALE GENOMIC DNA]</scope>
    <source>
        <strain evidence="1 2">5Ap</strain>
        <plasmid evidence="1 2">pSID</plasmid>
    </source>
</reference>
<proteinExistence type="predicted"/>
<evidence type="ECO:0000313" key="1">
    <source>
        <dbReference type="EMBL" id="QOW02006.1"/>
    </source>
</evidence>
<dbReference type="RefSeq" id="WP_193904260.1">
    <property type="nucleotide sequence ID" value="NZ_CP063453.1"/>
</dbReference>
<geneLocation type="plasmid" evidence="1 2">
    <name>pSID</name>
</geneLocation>
<sequence length="219" mass="23806">MTVTFDPPLLQRIAGYNRTLREEIAERAAAQRALAARALAFAAHAVNPDAHTVTVHEIDSWFAFTDVTCTGPDGSLRVVKGLPVEVLSVVSAALATLCPGEACAPWRRAQSTAELDIAAALVPAAGYPFQTVEERVLGALEKQTGKTIRKVEITSEEFENGFYPSTTVEVDFTDGDSEHVYFEAFADGDFLSELHEYQGQFGRNTRIVITRSAQGITID</sequence>